<name>A0A645BPD1_9ZZZZ</name>
<protein>
    <submittedName>
        <fullName evidence="1">Uncharacterized protein</fullName>
    </submittedName>
</protein>
<dbReference type="AntiFam" id="ANF00091">
    <property type="entry name" value="Shadow ORF (opposite smc)"/>
</dbReference>
<accession>A0A645BPD1</accession>
<proteinExistence type="predicted"/>
<gene>
    <name evidence="1" type="ORF">SDC9_113348</name>
</gene>
<dbReference type="EMBL" id="VSSQ01021085">
    <property type="protein sequence ID" value="MPM66441.1"/>
    <property type="molecule type" value="Genomic_DNA"/>
</dbReference>
<comment type="caution">
    <text evidence="1">The sequence shown here is derived from an EMBL/GenBank/DDBJ whole genome shotgun (WGS) entry which is preliminary data.</text>
</comment>
<organism evidence="1">
    <name type="scientific">bioreactor metagenome</name>
    <dbReference type="NCBI Taxonomy" id="1076179"/>
    <lineage>
        <taxon>unclassified sequences</taxon>
        <taxon>metagenomes</taxon>
        <taxon>ecological metagenomes</taxon>
    </lineage>
</organism>
<evidence type="ECO:0000313" key="1">
    <source>
        <dbReference type="EMBL" id="MPM66441.1"/>
    </source>
</evidence>
<dbReference type="AlphaFoldDB" id="A0A645BPD1"/>
<sequence>MSDDGIPFFANAGIPKQFKHITQAAINAVQEILALAAAVDTPCHQHFRIRRVQSLILIVKLERDFTVRQRLSRLGTVEYDVFHLGAPQYFGALLTKHPPDGIRNVAFA</sequence>
<reference evidence="1" key="1">
    <citation type="submission" date="2019-08" db="EMBL/GenBank/DDBJ databases">
        <authorList>
            <person name="Kucharzyk K."/>
            <person name="Murdoch R.W."/>
            <person name="Higgins S."/>
            <person name="Loffler F."/>
        </authorList>
    </citation>
    <scope>NUCLEOTIDE SEQUENCE</scope>
</reference>
<dbReference type="AntiFam" id="ANF00168">
    <property type="entry name" value="Shadow ORF (opposite smc)"/>
</dbReference>